<feature type="transmembrane region" description="Helical" evidence="1">
    <location>
        <begin position="88"/>
        <end position="106"/>
    </location>
</feature>
<keyword evidence="1" id="KW-0472">Membrane</keyword>
<evidence type="ECO:0000313" key="3">
    <source>
        <dbReference type="Proteomes" id="UP001303285"/>
    </source>
</evidence>
<reference evidence="2 3" key="1">
    <citation type="submission" date="2023-12" db="EMBL/GenBank/DDBJ databases">
        <title>Baltic Sea Cyanobacteria.</title>
        <authorList>
            <person name="Delbaje E."/>
            <person name="Fewer D.P."/>
            <person name="Shishido T.K."/>
        </authorList>
    </citation>
    <scope>NUCLEOTIDE SEQUENCE [LARGE SCALE GENOMIC DNA]</scope>
    <source>
        <strain evidence="2 3">UHCC 0060</strain>
    </source>
</reference>
<sequence>MNRQHEEDLQRRLQNLEAEINSTSGDMGQLPKNTEKLQSVFLNWKSRLAQLQLWFENLNGTTKVIVAAVGVLLGFAMLQAVLKLVSSVISLALLGFFVYLGYKFFVSGSWKKKQ</sequence>
<dbReference type="RefSeq" id="WP_006197813.1">
    <property type="nucleotide sequence ID" value="NZ_JAYGHK010000126.1"/>
</dbReference>
<dbReference type="EMBL" id="JAYGHK010000126">
    <property type="protein sequence ID" value="MEA5610619.1"/>
    <property type="molecule type" value="Genomic_DNA"/>
</dbReference>
<keyword evidence="3" id="KW-1185">Reference proteome</keyword>
<name>A0ABU5UWF2_NODSP</name>
<keyword evidence="1" id="KW-1133">Transmembrane helix</keyword>
<accession>A0ABU5UWF2</accession>
<evidence type="ECO:0000256" key="1">
    <source>
        <dbReference type="SAM" id="Phobius"/>
    </source>
</evidence>
<dbReference type="GeneID" id="78018981"/>
<protein>
    <submittedName>
        <fullName evidence="2">Uncharacterized protein</fullName>
    </submittedName>
</protein>
<gene>
    <name evidence="2" type="ORF">VB695_21545</name>
</gene>
<feature type="transmembrane region" description="Helical" evidence="1">
    <location>
        <begin position="64"/>
        <end position="82"/>
    </location>
</feature>
<keyword evidence="1" id="KW-0812">Transmembrane</keyword>
<proteinExistence type="predicted"/>
<dbReference type="Proteomes" id="UP001303285">
    <property type="component" value="Unassembled WGS sequence"/>
</dbReference>
<comment type="caution">
    <text evidence="2">The sequence shown here is derived from an EMBL/GenBank/DDBJ whole genome shotgun (WGS) entry which is preliminary data.</text>
</comment>
<organism evidence="2 3">
    <name type="scientific">Nodularia spumigena UHCC 0060</name>
    <dbReference type="NCBI Taxonomy" id="3110300"/>
    <lineage>
        <taxon>Bacteria</taxon>
        <taxon>Bacillati</taxon>
        <taxon>Cyanobacteriota</taxon>
        <taxon>Cyanophyceae</taxon>
        <taxon>Nostocales</taxon>
        <taxon>Nodulariaceae</taxon>
        <taxon>Nodularia</taxon>
    </lineage>
</organism>
<evidence type="ECO:0000313" key="2">
    <source>
        <dbReference type="EMBL" id="MEA5610619.1"/>
    </source>
</evidence>